<dbReference type="EMBL" id="KZ293536">
    <property type="protein sequence ID" value="PBK58566.1"/>
    <property type="molecule type" value="Genomic_DNA"/>
</dbReference>
<keyword evidence="3" id="KW-1185">Reference proteome</keyword>
<dbReference type="Proteomes" id="UP000218334">
    <property type="component" value="Unassembled WGS sequence"/>
</dbReference>
<evidence type="ECO:0000313" key="3">
    <source>
        <dbReference type="Proteomes" id="UP000218334"/>
    </source>
</evidence>
<accession>A0A2H3B695</accession>
<gene>
    <name evidence="2" type="ORF">ARMSODRAFT_983760</name>
</gene>
<feature type="region of interest" description="Disordered" evidence="1">
    <location>
        <begin position="62"/>
        <end position="87"/>
    </location>
</feature>
<name>A0A2H3B695_9AGAR</name>
<reference evidence="3" key="1">
    <citation type="journal article" date="2017" name="Nat. Ecol. Evol.">
        <title>Genome expansion and lineage-specific genetic innovations in the forest pathogenic fungi Armillaria.</title>
        <authorList>
            <person name="Sipos G."/>
            <person name="Prasanna A.N."/>
            <person name="Walter M.C."/>
            <person name="O'Connor E."/>
            <person name="Balint B."/>
            <person name="Krizsan K."/>
            <person name="Kiss B."/>
            <person name="Hess J."/>
            <person name="Varga T."/>
            <person name="Slot J."/>
            <person name="Riley R."/>
            <person name="Boka B."/>
            <person name="Rigling D."/>
            <person name="Barry K."/>
            <person name="Lee J."/>
            <person name="Mihaltcheva S."/>
            <person name="LaButti K."/>
            <person name="Lipzen A."/>
            <person name="Waldron R."/>
            <person name="Moloney N.M."/>
            <person name="Sperisen C."/>
            <person name="Kredics L."/>
            <person name="Vagvoelgyi C."/>
            <person name="Patrignani A."/>
            <person name="Fitzpatrick D."/>
            <person name="Nagy I."/>
            <person name="Doyle S."/>
            <person name="Anderson J.B."/>
            <person name="Grigoriev I.V."/>
            <person name="Gueldener U."/>
            <person name="Muensterkoetter M."/>
            <person name="Nagy L.G."/>
        </authorList>
    </citation>
    <scope>NUCLEOTIDE SEQUENCE [LARGE SCALE GENOMIC DNA]</scope>
    <source>
        <strain evidence="3">28-4</strain>
    </source>
</reference>
<feature type="region of interest" description="Disordered" evidence="1">
    <location>
        <begin position="110"/>
        <end position="140"/>
    </location>
</feature>
<protein>
    <submittedName>
        <fullName evidence="2">Uncharacterized protein</fullName>
    </submittedName>
</protein>
<evidence type="ECO:0000313" key="2">
    <source>
        <dbReference type="EMBL" id="PBK58566.1"/>
    </source>
</evidence>
<dbReference type="AlphaFoldDB" id="A0A2H3B695"/>
<sequence length="285" mass="30948">MTEVEAAGVSTPIIRVHLALAVIGADTMDGEGLISVTIHPPDSPVTIGSVLRFPEIHTRMKTMRGESGKYSQQRPMPRDPTQKPSDPPIIHHHAISDILRQEYPFLGCTEGTQRSVDRGGRARYSGREGGNGDAAARADSDQCKIDKRPIVTQAMPRLPPVTPEPSSGRVDTGSIRSGLNRHHFAVCAPAETCRDAVLVPTVFSFIRGRVWHSLARGVGHGTEVCTRAKRLHDEVDATKMCPRYQHCRTQLDACIAHSSTRTVSDLVSTSCGLPDGFSDGFFVPP</sequence>
<proteinExistence type="predicted"/>
<evidence type="ECO:0000256" key="1">
    <source>
        <dbReference type="SAM" id="MobiDB-lite"/>
    </source>
</evidence>
<organism evidence="2 3">
    <name type="scientific">Armillaria solidipes</name>
    <dbReference type="NCBI Taxonomy" id="1076256"/>
    <lineage>
        <taxon>Eukaryota</taxon>
        <taxon>Fungi</taxon>
        <taxon>Dikarya</taxon>
        <taxon>Basidiomycota</taxon>
        <taxon>Agaricomycotina</taxon>
        <taxon>Agaricomycetes</taxon>
        <taxon>Agaricomycetidae</taxon>
        <taxon>Agaricales</taxon>
        <taxon>Marasmiineae</taxon>
        <taxon>Physalacriaceae</taxon>
        <taxon>Armillaria</taxon>
    </lineage>
</organism>